<dbReference type="EMBL" id="JNBS01000427">
    <property type="protein sequence ID" value="OQS05701.1"/>
    <property type="molecule type" value="Genomic_DNA"/>
</dbReference>
<sequence length="97" mass="11469">MDIWADVFQLDWEGDIMSLPKFRNIELPLSHLIKSIRMYKQSKDCLDLASRLSCRDDYDYNHKSEIIMISPFSPILTAPIKNMWLNELQHLLKYPVA</sequence>
<evidence type="ECO:0000313" key="1">
    <source>
        <dbReference type="EMBL" id="OQS05701.1"/>
    </source>
</evidence>
<accession>A0A1W0A693</accession>
<evidence type="ECO:0000313" key="2">
    <source>
        <dbReference type="Proteomes" id="UP000243217"/>
    </source>
</evidence>
<dbReference type="AlphaFoldDB" id="A0A1W0A693"/>
<name>A0A1W0A693_9STRA</name>
<protein>
    <submittedName>
        <fullName evidence="1">Uncharacterized protein</fullName>
    </submittedName>
</protein>
<dbReference type="Proteomes" id="UP000243217">
    <property type="component" value="Unassembled WGS sequence"/>
</dbReference>
<comment type="caution">
    <text evidence="1">The sequence shown here is derived from an EMBL/GenBank/DDBJ whole genome shotgun (WGS) entry which is preliminary data.</text>
</comment>
<gene>
    <name evidence="1" type="ORF">THRCLA_20551</name>
</gene>
<keyword evidence="2" id="KW-1185">Reference proteome</keyword>
<reference evidence="1 2" key="1">
    <citation type="journal article" date="2014" name="Genome Biol. Evol.">
        <title>The secreted proteins of Achlya hypogyna and Thraustotheca clavata identify the ancestral oomycete secretome and reveal gene acquisitions by horizontal gene transfer.</title>
        <authorList>
            <person name="Misner I."/>
            <person name="Blouin N."/>
            <person name="Leonard G."/>
            <person name="Richards T.A."/>
            <person name="Lane C.E."/>
        </authorList>
    </citation>
    <scope>NUCLEOTIDE SEQUENCE [LARGE SCALE GENOMIC DNA]</scope>
    <source>
        <strain evidence="1 2">ATCC 34112</strain>
    </source>
</reference>
<proteinExistence type="predicted"/>
<organism evidence="1 2">
    <name type="scientific">Thraustotheca clavata</name>
    <dbReference type="NCBI Taxonomy" id="74557"/>
    <lineage>
        <taxon>Eukaryota</taxon>
        <taxon>Sar</taxon>
        <taxon>Stramenopiles</taxon>
        <taxon>Oomycota</taxon>
        <taxon>Saprolegniomycetes</taxon>
        <taxon>Saprolegniales</taxon>
        <taxon>Achlyaceae</taxon>
        <taxon>Thraustotheca</taxon>
    </lineage>
</organism>